<evidence type="ECO:0000256" key="4">
    <source>
        <dbReference type="ARBA" id="ARBA00023163"/>
    </source>
</evidence>
<evidence type="ECO:0000313" key="7">
    <source>
        <dbReference type="EMBL" id="KAK9693680.1"/>
    </source>
</evidence>
<evidence type="ECO:0000313" key="8">
    <source>
        <dbReference type="Proteomes" id="UP001458880"/>
    </source>
</evidence>
<dbReference type="GO" id="GO:0003677">
    <property type="term" value="F:DNA binding"/>
    <property type="evidence" value="ECO:0007669"/>
    <property type="project" value="UniProtKB-KW"/>
</dbReference>
<evidence type="ECO:0000256" key="2">
    <source>
        <dbReference type="ARBA" id="ARBA00016807"/>
    </source>
</evidence>
<evidence type="ECO:0000256" key="5">
    <source>
        <dbReference type="ARBA" id="ARBA00025466"/>
    </source>
</evidence>
<feature type="domain" description="Myb/SANT-like DNA-binding" evidence="6">
    <location>
        <begin position="8"/>
        <end position="85"/>
    </location>
</feature>
<dbReference type="InterPro" id="IPR028002">
    <property type="entry name" value="Myb_DNA-bind_5"/>
</dbReference>
<comment type="function">
    <text evidence="5">Involved in transvection phenomena (= synapsis-dependent gene expression), where the synaptic pairing of chromosomes carrying genes with which zeste interacts influences the expression of these genes. Zeste binds to DNA and stimulates transcription from a nearby promoter.</text>
</comment>
<keyword evidence="4" id="KW-0804">Transcription</keyword>
<reference evidence="7 8" key="1">
    <citation type="journal article" date="2024" name="BMC Genomics">
        <title>De novo assembly and annotation of Popillia japonica's genome with initial clues to its potential as an invasive pest.</title>
        <authorList>
            <person name="Cucini C."/>
            <person name="Boschi S."/>
            <person name="Funari R."/>
            <person name="Cardaioli E."/>
            <person name="Iannotti N."/>
            <person name="Marturano G."/>
            <person name="Paoli F."/>
            <person name="Bruttini M."/>
            <person name="Carapelli A."/>
            <person name="Frati F."/>
            <person name="Nardi F."/>
        </authorList>
    </citation>
    <scope>NUCLEOTIDE SEQUENCE [LARGE SCALE GENOMIC DNA]</scope>
    <source>
        <strain evidence="7">DMR45628</strain>
    </source>
</reference>
<proteinExistence type="predicted"/>
<dbReference type="AlphaFoldDB" id="A0AAW1IUR8"/>
<dbReference type="GO" id="GO:0005634">
    <property type="term" value="C:nucleus"/>
    <property type="evidence" value="ECO:0007669"/>
    <property type="project" value="TreeGrafter"/>
</dbReference>
<sequence length="153" mass="17486">MNNSKRGRGTHFSPQEVRLLLDLIVKYKSTVENKKRDAITWRQKEEAWNKLCEEFNSQAGEIPRNVKNLKTKYDGLKKALKKKKAANQSEVYKTGGGANRIITPYTDYEEKLLSILGLQICGLAEVGYSNSFPQSQLCANNSNNIEMNMNKRR</sequence>
<dbReference type="PANTHER" id="PTHR23098:SF23">
    <property type="entry name" value="MYB-RELATED TRANSCRIPTION FACTOR, PARTNER OF PROFILIN-LIKE ISOFORM X2-RELATED"/>
    <property type="match status" value="1"/>
</dbReference>
<accession>A0AAW1IUR8</accession>
<evidence type="ECO:0000256" key="3">
    <source>
        <dbReference type="ARBA" id="ARBA00023015"/>
    </source>
</evidence>
<name>A0AAW1IUR8_POPJA</name>
<keyword evidence="7" id="KW-0238">DNA-binding</keyword>
<evidence type="ECO:0000256" key="1">
    <source>
        <dbReference type="ARBA" id="ARBA00011764"/>
    </source>
</evidence>
<keyword evidence="3" id="KW-0805">Transcription regulation</keyword>
<comment type="caution">
    <text evidence="7">The sequence shown here is derived from an EMBL/GenBank/DDBJ whole genome shotgun (WGS) entry which is preliminary data.</text>
</comment>
<organism evidence="7 8">
    <name type="scientific">Popillia japonica</name>
    <name type="common">Japanese beetle</name>
    <dbReference type="NCBI Taxonomy" id="7064"/>
    <lineage>
        <taxon>Eukaryota</taxon>
        <taxon>Metazoa</taxon>
        <taxon>Ecdysozoa</taxon>
        <taxon>Arthropoda</taxon>
        <taxon>Hexapoda</taxon>
        <taxon>Insecta</taxon>
        <taxon>Pterygota</taxon>
        <taxon>Neoptera</taxon>
        <taxon>Endopterygota</taxon>
        <taxon>Coleoptera</taxon>
        <taxon>Polyphaga</taxon>
        <taxon>Scarabaeiformia</taxon>
        <taxon>Scarabaeidae</taxon>
        <taxon>Rutelinae</taxon>
        <taxon>Popillia</taxon>
    </lineage>
</organism>
<dbReference type="Proteomes" id="UP001458880">
    <property type="component" value="Unassembled WGS sequence"/>
</dbReference>
<keyword evidence="8" id="KW-1185">Reference proteome</keyword>
<dbReference type="EMBL" id="JASPKY010000533">
    <property type="protein sequence ID" value="KAK9693680.1"/>
    <property type="molecule type" value="Genomic_DNA"/>
</dbReference>
<dbReference type="PANTHER" id="PTHR23098">
    <property type="entry name" value="AGAP001331-PA-RELATED"/>
    <property type="match status" value="1"/>
</dbReference>
<protein>
    <recommendedName>
        <fullName evidence="2">Regulatory protein zeste</fullName>
    </recommendedName>
</protein>
<comment type="subunit">
    <text evidence="1">Self-associates forming complexes of several hundred monomers.</text>
</comment>
<dbReference type="Pfam" id="PF13873">
    <property type="entry name" value="Myb_DNA-bind_5"/>
    <property type="match status" value="1"/>
</dbReference>
<gene>
    <name evidence="7" type="ORF">QE152_g34028</name>
</gene>
<evidence type="ECO:0000259" key="6">
    <source>
        <dbReference type="Pfam" id="PF13873"/>
    </source>
</evidence>